<evidence type="ECO:0008006" key="4">
    <source>
        <dbReference type="Google" id="ProtNLM"/>
    </source>
</evidence>
<proteinExistence type="predicted"/>
<gene>
    <name evidence="2" type="ORF">SYV04_10245</name>
</gene>
<keyword evidence="1" id="KW-0175">Coiled coil</keyword>
<organism evidence="2 3">
    <name type="scientific">Hyalangium rubrum</name>
    <dbReference type="NCBI Taxonomy" id="3103134"/>
    <lineage>
        <taxon>Bacteria</taxon>
        <taxon>Pseudomonadati</taxon>
        <taxon>Myxococcota</taxon>
        <taxon>Myxococcia</taxon>
        <taxon>Myxococcales</taxon>
        <taxon>Cystobacterineae</taxon>
        <taxon>Archangiaceae</taxon>
        <taxon>Hyalangium</taxon>
    </lineage>
</organism>
<dbReference type="RefSeq" id="WP_321545496.1">
    <property type="nucleotide sequence ID" value="NZ_JAXIVS010000003.1"/>
</dbReference>
<evidence type="ECO:0000256" key="1">
    <source>
        <dbReference type="SAM" id="Coils"/>
    </source>
</evidence>
<sequence>MRYLLLTTMVMGCALGCATPGVPPELLQTHLRESQRWQLQYEEEHARAEALAQQLAALEAALEVERLERAEAEQGRQALNEELLRAVVRAEAERQALEEHNAQLRVEQRELTEMHEEMSDVWFESALLRARRHNPAPAPASPAGNASASP</sequence>
<comment type="caution">
    <text evidence="2">The sequence shown here is derived from an EMBL/GenBank/DDBJ whole genome shotgun (WGS) entry which is preliminary data.</text>
</comment>
<dbReference type="Proteomes" id="UP001291309">
    <property type="component" value="Unassembled WGS sequence"/>
</dbReference>
<accession>A0ABU5H0E2</accession>
<reference evidence="2 3" key="1">
    <citation type="submission" date="2023-12" db="EMBL/GenBank/DDBJ databases">
        <title>the genome sequence of Hyalangium sp. s54d21.</title>
        <authorList>
            <person name="Zhang X."/>
        </authorList>
    </citation>
    <scope>NUCLEOTIDE SEQUENCE [LARGE SCALE GENOMIC DNA]</scope>
    <source>
        <strain evidence="3">s54d21</strain>
    </source>
</reference>
<feature type="coiled-coil region" evidence="1">
    <location>
        <begin position="41"/>
        <end position="117"/>
    </location>
</feature>
<dbReference type="EMBL" id="JAXIVS010000003">
    <property type="protein sequence ID" value="MDY7226771.1"/>
    <property type="molecule type" value="Genomic_DNA"/>
</dbReference>
<evidence type="ECO:0000313" key="2">
    <source>
        <dbReference type="EMBL" id="MDY7226771.1"/>
    </source>
</evidence>
<name>A0ABU5H0E2_9BACT</name>
<protein>
    <recommendedName>
        <fullName evidence="4">Lipoprotein</fullName>
    </recommendedName>
</protein>
<keyword evidence="3" id="KW-1185">Reference proteome</keyword>
<evidence type="ECO:0000313" key="3">
    <source>
        <dbReference type="Proteomes" id="UP001291309"/>
    </source>
</evidence>